<proteinExistence type="predicted"/>
<dbReference type="EMBL" id="BAAAXZ010000059">
    <property type="protein sequence ID" value="GAA2920210.1"/>
    <property type="molecule type" value="Genomic_DNA"/>
</dbReference>
<accession>A0ABN3WKP3</accession>
<name>A0ABN3WKP3_STRTU</name>
<organism evidence="1 2">
    <name type="scientific">Streptomyces thioluteus</name>
    <dbReference type="NCBI Taxonomy" id="66431"/>
    <lineage>
        <taxon>Bacteria</taxon>
        <taxon>Bacillati</taxon>
        <taxon>Actinomycetota</taxon>
        <taxon>Actinomycetes</taxon>
        <taxon>Kitasatosporales</taxon>
        <taxon>Streptomycetaceae</taxon>
        <taxon>Streptomyces</taxon>
    </lineage>
</organism>
<evidence type="ECO:0000313" key="2">
    <source>
        <dbReference type="Proteomes" id="UP001501102"/>
    </source>
</evidence>
<dbReference type="Proteomes" id="UP001501102">
    <property type="component" value="Unassembled WGS sequence"/>
</dbReference>
<evidence type="ECO:0000313" key="1">
    <source>
        <dbReference type="EMBL" id="GAA2920210.1"/>
    </source>
</evidence>
<gene>
    <name evidence="1" type="ORF">GCM10020221_15530</name>
</gene>
<sequence>MSIEEIMETLGLRKVTMLVKVDDERMAQGMRPWTVVLSGTLGEQVFARADSSSLGECFQEIIKDFNNRQGDWGWLTELFQRYLDASQVLD</sequence>
<dbReference type="RefSeq" id="WP_344961802.1">
    <property type="nucleotide sequence ID" value="NZ_BAAAXZ010000059.1"/>
</dbReference>
<keyword evidence="2" id="KW-1185">Reference proteome</keyword>
<reference evidence="1 2" key="1">
    <citation type="journal article" date="2019" name="Int. J. Syst. Evol. Microbiol.">
        <title>The Global Catalogue of Microorganisms (GCM) 10K type strain sequencing project: providing services to taxonomists for standard genome sequencing and annotation.</title>
        <authorList>
            <consortium name="The Broad Institute Genomics Platform"/>
            <consortium name="The Broad Institute Genome Sequencing Center for Infectious Disease"/>
            <person name="Wu L."/>
            <person name="Ma J."/>
        </authorList>
    </citation>
    <scope>NUCLEOTIDE SEQUENCE [LARGE SCALE GENOMIC DNA]</scope>
    <source>
        <strain evidence="1 2">JCM 4087</strain>
    </source>
</reference>
<comment type="caution">
    <text evidence="1">The sequence shown here is derived from an EMBL/GenBank/DDBJ whole genome shotgun (WGS) entry which is preliminary data.</text>
</comment>
<protein>
    <submittedName>
        <fullName evidence="1">Uncharacterized protein</fullName>
    </submittedName>
</protein>